<dbReference type="Proteomes" id="UP000008672">
    <property type="component" value="Unassembled WGS sequence"/>
</dbReference>
<reference evidence="3" key="1">
    <citation type="submission" date="2011-08" db="EMBL/GenBank/DDBJ databases">
        <title>The draft genome of Latimeria chalumnae.</title>
        <authorList>
            <person name="Di Palma F."/>
            <person name="Alfoldi J."/>
            <person name="Johnson J."/>
            <person name="Berlin A."/>
            <person name="Gnerre S."/>
            <person name="Jaffe D."/>
            <person name="MacCallum I."/>
            <person name="Young S."/>
            <person name="Walker B.J."/>
            <person name="Lander E."/>
            <person name="Lindblad-Toh K."/>
        </authorList>
    </citation>
    <scope>NUCLEOTIDE SEQUENCE [LARGE SCALE GENOMIC DNA]</scope>
    <source>
        <strain evidence="3">Wild caught</strain>
    </source>
</reference>
<dbReference type="InParanoid" id="H3ADW7"/>
<dbReference type="GeneTree" id="ENSGT00940000163630"/>
<sequence length="120" mass="13287">MSFHFVPKILSKLHGIYVLDHVVGALYGLPIAKVVTNGILSDPFGLHRGTRQGCPLSLLLFALAIEPLAAKIRGGKEIWEITIGNTNNKIHLYTDDILLLTKTPKRSIPQILEVCSDFNR</sequence>
<dbReference type="EMBL" id="AFYH01144393">
    <property type="status" value="NOT_ANNOTATED_CDS"/>
    <property type="molecule type" value="Genomic_DNA"/>
</dbReference>
<dbReference type="Pfam" id="PF00078">
    <property type="entry name" value="RVT_1"/>
    <property type="match status" value="1"/>
</dbReference>
<reference evidence="2" key="2">
    <citation type="submission" date="2025-08" db="UniProtKB">
        <authorList>
            <consortium name="Ensembl"/>
        </authorList>
    </citation>
    <scope>IDENTIFICATION</scope>
</reference>
<keyword evidence="3" id="KW-1185">Reference proteome</keyword>
<feature type="domain" description="Reverse transcriptase" evidence="1">
    <location>
        <begin position="27"/>
        <end position="118"/>
    </location>
</feature>
<dbReference type="Ensembl" id="ENSLACT00000007904.1">
    <property type="protein sequence ID" value="ENSLACP00000007838.1"/>
    <property type="gene ID" value="ENSLACG00000006941.1"/>
</dbReference>
<dbReference type="HOGENOM" id="CLU_140777_0_0_1"/>
<dbReference type="STRING" id="7897.ENSLACP00000007838"/>
<name>H3ADW7_LATCH</name>
<dbReference type="AlphaFoldDB" id="H3ADW7"/>
<evidence type="ECO:0000259" key="1">
    <source>
        <dbReference type="Pfam" id="PF00078"/>
    </source>
</evidence>
<dbReference type="PANTHER" id="PTHR31635">
    <property type="entry name" value="REVERSE TRANSCRIPTASE DOMAIN-CONTAINING PROTEIN-RELATED"/>
    <property type="match status" value="1"/>
</dbReference>
<accession>H3ADW7</accession>
<evidence type="ECO:0000313" key="2">
    <source>
        <dbReference type="Ensembl" id="ENSLACP00000007838.1"/>
    </source>
</evidence>
<evidence type="ECO:0000313" key="3">
    <source>
        <dbReference type="Proteomes" id="UP000008672"/>
    </source>
</evidence>
<dbReference type="OMA" id="IWEITIG"/>
<dbReference type="eggNOG" id="KOG1075">
    <property type="taxonomic scope" value="Eukaryota"/>
</dbReference>
<dbReference type="InterPro" id="IPR000477">
    <property type="entry name" value="RT_dom"/>
</dbReference>
<protein>
    <recommendedName>
        <fullName evidence="1">Reverse transcriptase domain-containing protein</fullName>
    </recommendedName>
</protein>
<dbReference type="PANTHER" id="PTHR31635:SF196">
    <property type="entry name" value="REVERSE TRANSCRIPTASE DOMAIN-CONTAINING PROTEIN-RELATED"/>
    <property type="match status" value="1"/>
</dbReference>
<reference evidence="2" key="3">
    <citation type="submission" date="2025-09" db="UniProtKB">
        <authorList>
            <consortium name="Ensembl"/>
        </authorList>
    </citation>
    <scope>IDENTIFICATION</scope>
</reference>
<proteinExistence type="predicted"/>
<organism evidence="2 3">
    <name type="scientific">Latimeria chalumnae</name>
    <name type="common">Coelacanth</name>
    <dbReference type="NCBI Taxonomy" id="7897"/>
    <lineage>
        <taxon>Eukaryota</taxon>
        <taxon>Metazoa</taxon>
        <taxon>Chordata</taxon>
        <taxon>Craniata</taxon>
        <taxon>Vertebrata</taxon>
        <taxon>Euteleostomi</taxon>
        <taxon>Coelacanthiformes</taxon>
        <taxon>Coelacanthidae</taxon>
        <taxon>Latimeria</taxon>
    </lineage>
</organism>